<dbReference type="RefSeq" id="WP_189487447.1">
    <property type="nucleotide sequence ID" value="NZ_BMZB01000004.1"/>
</dbReference>
<accession>A0A918QBQ5</accession>
<sequence>MADFSDLNVFQMYVANGEQPGFWLKRTTWDNTVAQVTSVGPFTAAAPYYGNPEVCADIYELSSGALKELGAKIPVPGTYKTWRQIDPPRWAK</sequence>
<gene>
    <name evidence="1" type="ORF">GCM10011273_26760</name>
</gene>
<dbReference type="Proteomes" id="UP000662572">
    <property type="component" value="Unassembled WGS sequence"/>
</dbReference>
<organism evidence="1 2">
    <name type="scientific">Asticcacaulis endophyticus</name>
    <dbReference type="NCBI Taxonomy" id="1395890"/>
    <lineage>
        <taxon>Bacteria</taxon>
        <taxon>Pseudomonadati</taxon>
        <taxon>Pseudomonadota</taxon>
        <taxon>Alphaproteobacteria</taxon>
        <taxon>Caulobacterales</taxon>
        <taxon>Caulobacteraceae</taxon>
        <taxon>Asticcacaulis</taxon>
    </lineage>
</organism>
<dbReference type="EMBL" id="BMZB01000004">
    <property type="protein sequence ID" value="GGZ39029.1"/>
    <property type="molecule type" value="Genomic_DNA"/>
</dbReference>
<dbReference type="AlphaFoldDB" id="A0A918QBQ5"/>
<evidence type="ECO:0000313" key="1">
    <source>
        <dbReference type="EMBL" id="GGZ39029.1"/>
    </source>
</evidence>
<evidence type="ECO:0000313" key="2">
    <source>
        <dbReference type="Proteomes" id="UP000662572"/>
    </source>
</evidence>
<keyword evidence="2" id="KW-1185">Reference proteome</keyword>
<reference evidence="1" key="2">
    <citation type="submission" date="2020-09" db="EMBL/GenBank/DDBJ databases">
        <authorList>
            <person name="Sun Q."/>
            <person name="Kim S."/>
        </authorList>
    </citation>
    <scope>NUCLEOTIDE SEQUENCE</scope>
    <source>
        <strain evidence="1">KCTC 32296</strain>
    </source>
</reference>
<reference evidence="1" key="1">
    <citation type="journal article" date="2014" name="Int. J. Syst. Evol. Microbiol.">
        <title>Complete genome sequence of Corynebacterium casei LMG S-19264T (=DSM 44701T), isolated from a smear-ripened cheese.</title>
        <authorList>
            <consortium name="US DOE Joint Genome Institute (JGI-PGF)"/>
            <person name="Walter F."/>
            <person name="Albersmeier A."/>
            <person name="Kalinowski J."/>
            <person name="Ruckert C."/>
        </authorList>
    </citation>
    <scope>NUCLEOTIDE SEQUENCE</scope>
    <source>
        <strain evidence="1">KCTC 32296</strain>
    </source>
</reference>
<proteinExistence type="predicted"/>
<comment type="caution">
    <text evidence="1">The sequence shown here is derived from an EMBL/GenBank/DDBJ whole genome shotgun (WGS) entry which is preliminary data.</text>
</comment>
<protein>
    <submittedName>
        <fullName evidence="1">Uncharacterized protein</fullName>
    </submittedName>
</protein>
<name>A0A918QBQ5_9CAUL</name>